<comment type="caution">
    <text evidence="2">The sequence shown here is derived from an EMBL/GenBank/DDBJ whole genome shotgun (WGS) entry which is preliminary data.</text>
</comment>
<dbReference type="GO" id="GO:0006355">
    <property type="term" value="P:regulation of DNA-templated transcription"/>
    <property type="evidence" value="ECO:0007669"/>
    <property type="project" value="InterPro"/>
</dbReference>
<sequence length="347" mass="34884">MPATPEETELLLQLHADAGGGAGWGGVLGRLAALTRAGTAALLAAPAGGPVAPLGQHGPALAEATAPGDPLGLLRMRPERVHAGGDLPGGVVPDAPLRAMAVRASAGGMAWLLVARTPGAPEFRAVDGVLLSTLAPHLPQALALADRLARTRAHAALQDTLAARLGLGWLAFDPEGRVLAHDPAAARLLDGVARLRPGQRLALPDQGAEAALARALERARTKGAAAAALRGGALGLLVMAADGMGPPGATLIGALRGPPPPPPDPALVAQTFGLPLAQARLALALAQGASLREAAHTLGVTEETARSYSRAIFARTGWRGQPDLMRALLTSAVWLAPPGAGPSASAR</sequence>
<dbReference type="RefSeq" id="WP_179907079.1">
    <property type="nucleotide sequence ID" value="NZ_JACBXS010000039.1"/>
</dbReference>
<proteinExistence type="predicted"/>
<accession>A0A7Z0I1P5</accession>
<evidence type="ECO:0000313" key="3">
    <source>
        <dbReference type="Proteomes" id="UP000529417"/>
    </source>
</evidence>
<gene>
    <name evidence="2" type="ORF">HUK65_14935</name>
</gene>
<evidence type="ECO:0000313" key="2">
    <source>
        <dbReference type="EMBL" id="NYS26283.1"/>
    </source>
</evidence>
<organism evidence="2 3">
    <name type="scientific">Rhabdonatronobacter sediminivivens</name>
    <dbReference type="NCBI Taxonomy" id="2743469"/>
    <lineage>
        <taxon>Bacteria</taxon>
        <taxon>Pseudomonadati</taxon>
        <taxon>Pseudomonadota</taxon>
        <taxon>Alphaproteobacteria</taxon>
        <taxon>Rhodobacterales</taxon>
        <taxon>Paracoccaceae</taxon>
        <taxon>Rhabdonatronobacter</taxon>
    </lineage>
</organism>
<evidence type="ECO:0000259" key="1">
    <source>
        <dbReference type="SMART" id="SM00421"/>
    </source>
</evidence>
<dbReference type="SMART" id="SM00421">
    <property type="entry name" value="HTH_LUXR"/>
    <property type="match status" value="1"/>
</dbReference>
<dbReference type="EMBL" id="JACBXS010000039">
    <property type="protein sequence ID" value="NYS26283.1"/>
    <property type="molecule type" value="Genomic_DNA"/>
</dbReference>
<dbReference type="InterPro" id="IPR000792">
    <property type="entry name" value="Tscrpt_reg_LuxR_C"/>
</dbReference>
<dbReference type="Proteomes" id="UP000529417">
    <property type="component" value="Unassembled WGS sequence"/>
</dbReference>
<protein>
    <recommendedName>
        <fullName evidence="1">HTH luxR-type domain-containing protein</fullName>
    </recommendedName>
</protein>
<feature type="domain" description="HTH luxR-type" evidence="1">
    <location>
        <begin position="271"/>
        <end position="328"/>
    </location>
</feature>
<dbReference type="AlphaFoldDB" id="A0A7Z0I1P5"/>
<name>A0A7Z0I1P5_9RHOB</name>
<dbReference type="SUPFAM" id="SSF46894">
    <property type="entry name" value="C-terminal effector domain of the bipartite response regulators"/>
    <property type="match status" value="1"/>
</dbReference>
<dbReference type="GO" id="GO:0003677">
    <property type="term" value="F:DNA binding"/>
    <property type="evidence" value="ECO:0007669"/>
    <property type="project" value="InterPro"/>
</dbReference>
<keyword evidence="3" id="KW-1185">Reference proteome</keyword>
<dbReference type="Gene3D" id="1.10.10.10">
    <property type="entry name" value="Winged helix-like DNA-binding domain superfamily/Winged helix DNA-binding domain"/>
    <property type="match status" value="1"/>
</dbReference>
<dbReference type="InterPro" id="IPR016032">
    <property type="entry name" value="Sig_transdc_resp-reg_C-effctor"/>
</dbReference>
<reference evidence="2 3" key="1">
    <citation type="journal article" date="2000" name="Arch. Microbiol.">
        <title>Rhodobaca bogoriensis gen. nov. and sp. nov., an alkaliphilic purple nonsulfur bacterium from African Rift Valley soda lakes.</title>
        <authorList>
            <person name="Milford A.D."/>
            <person name="Achenbach L.A."/>
            <person name="Jung D.O."/>
            <person name="Madigan M.T."/>
        </authorList>
    </citation>
    <scope>NUCLEOTIDE SEQUENCE [LARGE SCALE GENOMIC DNA]</scope>
    <source>
        <strain evidence="2 3">2376</strain>
    </source>
</reference>
<dbReference type="InterPro" id="IPR036388">
    <property type="entry name" value="WH-like_DNA-bd_sf"/>
</dbReference>